<evidence type="ECO:0000313" key="2">
    <source>
        <dbReference type="EMBL" id="ENN88089.1"/>
    </source>
</evidence>
<protein>
    <submittedName>
        <fullName evidence="2">Uncharacterized protein</fullName>
    </submittedName>
</protein>
<dbReference type="STRING" id="363754.RHSP_38759"/>
<accession>N6U673</accession>
<evidence type="ECO:0000313" key="3">
    <source>
        <dbReference type="Proteomes" id="UP000012429"/>
    </source>
</evidence>
<keyword evidence="3" id="KW-1185">Reference proteome</keyword>
<sequence>MLEALRHCGTAAPECLDDGLAVDGVAQGLAYLDVLEGPVVLVECDEAHVGDGTADDTEVGRAFDHRNLIGSDIRDDIVLARHQAVHAAGSFRHDEDVKLVDRRLAAPVIGIGDHVDGRAGLDVFDLVGAGGDRLGRPGVPAGGFHKTALGDDGGIVDAGEAGFGIERRLLHDEADGEVIDGFDMVEQRPFGGTAGRDGCRRHNALAAIGAGEGGFTLFAGGSLFGQQAEAFVREREGDVFRGHGVAVVELDARTQLEFERLVVDPLPFGGEPRLEGKVGVLQIQRDKLFEHRVLELASCRAAILDGFDRTGIAHGLDRNVDGGALSHREGGEAEEQAAHQSSFGKGLEGRLHIRLP</sequence>
<name>N6U673_9HYPH</name>
<dbReference type="EMBL" id="AQHN01000054">
    <property type="protein sequence ID" value="ENN88089.1"/>
    <property type="molecule type" value="Genomic_DNA"/>
</dbReference>
<reference evidence="2 3" key="1">
    <citation type="journal article" date="2012" name="BMC Genomics">
        <title>Genomic basis of broad host range and environmental adaptability of Rhizobium tropici CIAT 899 and Rhizobium sp. PRF 81 which are used in inoculants for common bean (Phaseolus vulgaris L.).</title>
        <authorList>
            <person name="Ormeno-Orrillo E."/>
            <person name="Menna P."/>
            <person name="Almeida L.G."/>
            <person name="Ollero F.J."/>
            <person name="Nicolas M.F."/>
            <person name="Pains Rodrigues E."/>
            <person name="Shigueyoshi Nakatani A."/>
            <person name="Silva Batista J.S."/>
            <person name="Oliveira Chueire L.M."/>
            <person name="Souza R.C."/>
            <person name="Ribeiro Vasconcelos A.T."/>
            <person name="Megias M."/>
            <person name="Hungria M."/>
            <person name="Martinez-Romero E."/>
        </authorList>
    </citation>
    <scope>NUCLEOTIDE SEQUENCE [LARGE SCALE GENOMIC DNA]</scope>
    <source>
        <strain evidence="2 3">PRF 81</strain>
    </source>
</reference>
<proteinExistence type="predicted"/>
<comment type="caution">
    <text evidence="2">The sequence shown here is derived from an EMBL/GenBank/DDBJ whole genome shotgun (WGS) entry which is preliminary data.</text>
</comment>
<dbReference type="AlphaFoldDB" id="N6U673"/>
<evidence type="ECO:0000256" key="1">
    <source>
        <dbReference type="SAM" id="MobiDB-lite"/>
    </source>
</evidence>
<dbReference type="Proteomes" id="UP000012429">
    <property type="component" value="Unassembled WGS sequence"/>
</dbReference>
<gene>
    <name evidence="2" type="ORF">RHSP_38759</name>
</gene>
<organism evidence="2 3">
    <name type="scientific">Rhizobium freirei PRF 81</name>
    <dbReference type="NCBI Taxonomy" id="363754"/>
    <lineage>
        <taxon>Bacteria</taxon>
        <taxon>Pseudomonadati</taxon>
        <taxon>Pseudomonadota</taxon>
        <taxon>Alphaproteobacteria</taxon>
        <taxon>Hyphomicrobiales</taxon>
        <taxon>Rhizobiaceae</taxon>
        <taxon>Rhizobium/Agrobacterium group</taxon>
        <taxon>Rhizobium</taxon>
    </lineage>
</organism>
<feature type="region of interest" description="Disordered" evidence="1">
    <location>
        <begin position="323"/>
        <end position="345"/>
    </location>
</feature>